<dbReference type="VEuPathDB" id="VectorBase:AMIN014871"/>
<accession>A0A182WQE8</accession>
<reference evidence="2" key="1">
    <citation type="submission" date="2013-03" db="EMBL/GenBank/DDBJ databases">
        <title>The Genome Sequence of Anopheles minimus MINIMUS1.</title>
        <authorList>
            <consortium name="The Broad Institute Genomics Platform"/>
            <person name="Neafsey D.E."/>
            <person name="Walton C."/>
            <person name="Walker B."/>
            <person name="Young S.K."/>
            <person name="Zeng Q."/>
            <person name="Gargeya S."/>
            <person name="Fitzgerald M."/>
            <person name="Haas B."/>
            <person name="Abouelleil A."/>
            <person name="Allen A.W."/>
            <person name="Alvarado L."/>
            <person name="Arachchi H.M."/>
            <person name="Berlin A.M."/>
            <person name="Chapman S.B."/>
            <person name="Gainer-Dewar J."/>
            <person name="Goldberg J."/>
            <person name="Griggs A."/>
            <person name="Gujja S."/>
            <person name="Hansen M."/>
            <person name="Howarth C."/>
            <person name="Imamovic A."/>
            <person name="Ireland A."/>
            <person name="Larimer J."/>
            <person name="McCowan C."/>
            <person name="Murphy C."/>
            <person name="Pearson M."/>
            <person name="Poon T.W."/>
            <person name="Priest M."/>
            <person name="Roberts A."/>
            <person name="Saif S."/>
            <person name="Shea T."/>
            <person name="Sisk P."/>
            <person name="Sykes S."/>
            <person name="Wortman J."/>
            <person name="Nusbaum C."/>
            <person name="Birren B."/>
        </authorList>
    </citation>
    <scope>NUCLEOTIDE SEQUENCE [LARGE SCALE GENOMIC DNA]</scope>
    <source>
        <strain evidence="2">MINIMUS1</strain>
    </source>
</reference>
<evidence type="ECO:0000313" key="1">
    <source>
        <dbReference type="EnsemblMetazoa" id="AMIN014871-PA"/>
    </source>
</evidence>
<dbReference type="EnsemblMetazoa" id="AMIN014871-RA">
    <property type="protein sequence ID" value="AMIN014871-PA"/>
    <property type="gene ID" value="AMIN014871"/>
</dbReference>
<proteinExistence type="predicted"/>
<evidence type="ECO:0000313" key="2">
    <source>
        <dbReference type="Proteomes" id="UP000075920"/>
    </source>
</evidence>
<reference evidence="1" key="2">
    <citation type="submission" date="2020-05" db="UniProtKB">
        <authorList>
            <consortium name="EnsemblMetazoa"/>
        </authorList>
    </citation>
    <scope>IDENTIFICATION</scope>
    <source>
        <strain evidence="1">MINIMUS1</strain>
    </source>
</reference>
<organism evidence="1 2">
    <name type="scientific">Anopheles minimus</name>
    <dbReference type="NCBI Taxonomy" id="112268"/>
    <lineage>
        <taxon>Eukaryota</taxon>
        <taxon>Metazoa</taxon>
        <taxon>Ecdysozoa</taxon>
        <taxon>Arthropoda</taxon>
        <taxon>Hexapoda</taxon>
        <taxon>Insecta</taxon>
        <taxon>Pterygota</taxon>
        <taxon>Neoptera</taxon>
        <taxon>Endopterygota</taxon>
        <taxon>Diptera</taxon>
        <taxon>Nematocera</taxon>
        <taxon>Culicoidea</taxon>
        <taxon>Culicidae</taxon>
        <taxon>Anophelinae</taxon>
        <taxon>Anopheles</taxon>
    </lineage>
</organism>
<protein>
    <submittedName>
        <fullName evidence="1">Uncharacterized protein</fullName>
    </submittedName>
</protein>
<dbReference type="AlphaFoldDB" id="A0A182WQE8"/>
<sequence length="79" mass="9318">MFEPLTARAMYSEISFPLTHRHASQNNDLKTKQNQQKKHLCQCVFTEWQQTVNKTLLFLNVLVFDTFFQTSIAQQIIKV</sequence>
<keyword evidence="2" id="KW-1185">Reference proteome</keyword>
<name>A0A182WQE8_9DIPT</name>
<dbReference type="Proteomes" id="UP000075920">
    <property type="component" value="Unassembled WGS sequence"/>
</dbReference>